<gene>
    <name evidence="7" type="ORF">KV203_00460</name>
</gene>
<dbReference type="InterPro" id="IPR036428">
    <property type="entry name" value="PCD_sf"/>
</dbReference>
<dbReference type="Pfam" id="PF18029">
    <property type="entry name" value="Glyoxalase_6"/>
    <property type="match status" value="1"/>
</dbReference>
<dbReference type="Gene3D" id="3.30.1360.20">
    <property type="entry name" value="Transcriptional coactivator/pterin dehydratase"/>
    <property type="match status" value="1"/>
</dbReference>
<evidence type="ECO:0000256" key="1">
    <source>
        <dbReference type="ARBA" id="ARBA00001554"/>
    </source>
</evidence>
<dbReference type="RefSeq" id="WP_066472011.1">
    <property type="nucleotide sequence ID" value="NZ_CBCRUZ010000006.1"/>
</dbReference>
<evidence type="ECO:0000256" key="4">
    <source>
        <dbReference type="ARBA" id="ARBA00021735"/>
    </source>
</evidence>
<dbReference type="GO" id="GO:0008124">
    <property type="term" value="F:4-alpha-hydroxytetrahydrobiopterin dehydratase activity"/>
    <property type="evidence" value="ECO:0007669"/>
    <property type="project" value="UniProtKB-EC"/>
</dbReference>
<dbReference type="SUPFAM" id="SSF54593">
    <property type="entry name" value="Glyoxalase/Bleomycin resistance protein/Dihydroxybiphenyl dioxygenase"/>
    <property type="match status" value="1"/>
</dbReference>
<comment type="catalytic activity">
    <reaction evidence="1">
        <text>(4aS,6R)-4a-hydroxy-L-erythro-5,6,7,8-tetrahydrobiopterin = (6R)-L-erythro-6,7-dihydrobiopterin + H2O</text>
        <dbReference type="Rhea" id="RHEA:11920"/>
        <dbReference type="ChEBI" id="CHEBI:15377"/>
        <dbReference type="ChEBI" id="CHEBI:15642"/>
        <dbReference type="ChEBI" id="CHEBI:43120"/>
        <dbReference type="EC" id="4.2.1.96"/>
    </reaction>
</comment>
<organism evidence="7 8">
    <name type="scientific">Skermania pinensis</name>
    <dbReference type="NCBI Taxonomy" id="39122"/>
    <lineage>
        <taxon>Bacteria</taxon>
        <taxon>Bacillati</taxon>
        <taxon>Actinomycetota</taxon>
        <taxon>Actinomycetes</taxon>
        <taxon>Mycobacteriales</taxon>
        <taxon>Gordoniaceae</taxon>
        <taxon>Skermania</taxon>
    </lineage>
</organism>
<sequence length="219" mass="23475">MSIDTEKLTGDQIAEFGLTDWRVLSGQLFARFVTGTFATGLRLVQAVAEVAEELNHHPDIDLRYSRVQIRLLSHDVGGLTRRDVELAGRISALARDLGTAADTAALTLVEYGIDTPDSAAIRPFWLAIHGLPGDTAGDEVVDPVGAAPTIWFQPTEPHEPPRQRWHPDIWVAADEAAARIAAAVAAGGTVVDDSHAPRFVVLADPQGNRACICTATGRT</sequence>
<dbReference type="Proteomes" id="UP000887023">
    <property type="component" value="Chromosome"/>
</dbReference>
<evidence type="ECO:0000313" key="8">
    <source>
        <dbReference type="Proteomes" id="UP000887023"/>
    </source>
</evidence>
<dbReference type="Pfam" id="PF01329">
    <property type="entry name" value="Pterin_4a"/>
    <property type="match status" value="1"/>
</dbReference>
<dbReference type="PANTHER" id="PTHR12599">
    <property type="entry name" value="PTERIN-4-ALPHA-CARBINOLAMINE DEHYDRATASE"/>
    <property type="match status" value="1"/>
</dbReference>
<dbReference type="PANTHER" id="PTHR12599:SF0">
    <property type="entry name" value="PTERIN-4-ALPHA-CARBINOLAMINE DEHYDRATASE"/>
    <property type="match status" value="1"/>
</dbReference>
<protein>
    <recommendedName>
        <fullName evidence="4">Putative pterin-4-alpha-carbinolamine dehydratase</fullName>
        <ecNumber evidence="3">4.2.1.96</ecNumber>
    </recommendedName>
</protein>
<evidence type="ECO:0000313" key="7">
    <source>
        <dbReference type="EMBL" id="QXQ13982.1"/>
    </source>
</evidence>
<dbReference type="EC" id="4.2.1.96" evidence="3"/>
<dbReference type="InterPro" id="IPR029068">
    <property type="entry name" value="Glyas_Bleomycin-R_OHBP_Dase"/>
</dbReference>
<keyword evidence="8" id="KW-1185">Reference proteome</keyword>
<evidence type="ECO:0000259" key="6">
    <source>
        <dbReference type="Pfam" id="PF18029"/>
    </source>
</evidence>
<proteinExistence type="inferred from homology"/>
<accession>A0ABX8SAG6</accession>
<dbReference type="EMBL" id="CP079105">
    <property type="protein sequence ID" value="QXQ13982.1"/>
    <property type="molecule type" value="Genomic_DNA"/>
</dbReference>
<keyword evidence="5 7" id="KW-0456">Lyase</keyword>
<evidence type="ECO:0000256" key="2">
    <source>
        <dbReference type="ARBA" id="ARBA00006472"/>
    </source>
</evidence>
<dbReference type="CDD" id="cd00488">
    <property type="entry name" value="PCD_DCoH"/>
    <property type="match status" value="1"/>
</dbReference>
<dbReference type="SUPFAM" id="SSF55248">
    <property type="entry name" value="PCD-like"/>
    <property type="match status" value="1"/>
</dbReference>
<comment type="similarity">
    <text evidence="2">Belongs to the pterin-4-alpha-carbinolamine dehydratase family.</text>
</comment>
<name>A0ABX8SAG6_9ACTN</name>
<dbReference type="InterPro" id="IPR041581">
    <property type="entry name" value="Glyoxalase_6"/>
</dbReference>
<dbReference type="InterPro" id="IPR001533">
    <property type="entry name" value="Pterin_deHydtase"/>
</dbReference>
<reference evidence="7" key="1">
    <citation type="submission" date="2021-07" db="EMBL/GenBank/DDBJ databases">
        <title>Candidatus Kaistella beijingensis sp. nov. isolated from a municipal wastewater treatment plant is involved in sludge foaming.</title>
        <authorList>
            <person name="Song Y."/>
            <person name="Liu S.-J."/>
        </authorList>
    </citation>
    <scope>NUCLEOTIDE SEQUENCE</scope>
    <source>
        <strain evidence="7">DSM 43998</strain>
    </source>
</reference>
<evidence type="ECO:0000256" key="5">
    <source>
        <dbReference type="ARBA" id="ARBA00023239"/>
    </source>
</evidence>
<evidence type="ECO:0000256" key="3">
    <source>
        <dbReference type="ARBA" id="ARBA00013252"/>
    </source>
</evidence>
<feature type="domain" description="Glyoxalase-like" evidence="6">
    <location>
        <begin position="113"/>
        <end position="213"/>
    </location>
</feature>
<dbReference type="Gene3D" id="3.10.180.10">
    <property type="entry name" value="2,3-Dihydroxybiphenyl 1,2-Dioxygenase, domain 1"/>
    <property type="match status" value="1"/>
</dbReference>